<proteinExistence type="predicted"/>
<dbReference type="Pfam" id="PF11127">
    <property type="entry name" value="YgaP-like_TM"/>
    <property type="match status" value="1"/>
</dbReference>
<evidence type="ECO:0000259" key="2">
    <source>
        <dbReference type="Pfam" id="PF11127"/>
    </source>
</evidence>
<keyword evidence="1" id="KW-1133">Transmembrane helix</keyword>
<keyword evidence="1" id="KW-0472">Membrane</keyword>
<sequence length="73" mass="7837">MKITFKRNMGTLDRAIRTAVGLTLITIGPVTQAITPDKLSNILFGIVGTLALVSAFFAYCILYEVTGFGVGKK</sequence>
<dbReference type="RefSeq" id="WP_096360580.1">
    <property type="nucleotide sequence ID" value="NZ_AP014879.1"/>
</dbReference>
<dbReference type="Proteomes" id="UP000243180">
    <property type="component" value="Chromosome"/>
</dbReference>
<reference evidence="3 4" key="1">
    <citation type="submission" date="2015-05" db="EMBL/GenBank/DDBJ databases">
        <title>Complete genome sequence of a sulfur-oxidizing gammaproteobacterium strain HA5.</title>
        <authorList>
            <person name="Miura A."/>
            <person name="Kojima H."/>
            <person name="Fukui M."/>
        </authorList>
    </citation>
    <scope>NUCLEOTIDE SEQUENCE [LARGE SCALE GENOMIC DNA]</scope>
    <source>
        <strain evidence="3 4">HA5</strain>
    </source>
</reference>
<feature type="transmembrane region" description="Helical" evidence="1">
    <location>
        <begin position="43"/>
        <end position="63"/>
    </location>
</feature>
<accession>A0A1B4XG38</accession>
<dbReference type="InterPro" id="IPR021309">
    <property type="entry name" value="YgaP-like_TM"/>
</dbReference>
<feature type="domain" description="Inner membrane protein YgaP-like transmembrane" evidence="2">
    <location>
        <begin position="6"/>
        <end position="67"/>
    </location>
</feature>
<keyword evidence="4" id="KW-1185">Reference proteome</keyword>
<gene>
    <name evidence="3" type="ORF">SCL_1452</name>
</gene>
<organism evidence="3 4">
    <name type="scientific">Sulfuricaulis limicola</name>
    <dbReference type="NCBI Taxonomy" id="1620215"/>
    <lineage>
        <taxon>Bacteria</taxon>
        <taxon>Pseudomonadati</taxon>
        <taxon>Pseudomonadota</taxon>
        <taxon>Gammaproteobacteria</taxon>
        <taxon>Acidiferrobacterales</taxon>
        <taxon>Acidiferrobacteraceae</taxon>
        <taxon>Sulfuricaulis</taxon>
    </lineage>
</organism>
<keyword evidence="1" id="KW-0812">Transmembrane</keyword>
<dbReference type="KEGG" id="slim:SCL_1452"/>
<evidence type="ECO:0000313" key="3">
    <source>
        <dbReference type="EMBL" id="BAV33763.1"/>
    </source>
</evidence>
<dbReference type="InParanoid" id="A0A1B4XG38"/>
<protein>
    <recommendedName>
        <fullName evidence="2">Inner membrane protein YgaP-like transmembrane domain-containing protein</fullName>
    </recommendedName>
</protein>
<evidence type="ECO:0000313" key="4">
    <source>
        <dbReference type="Proteomes" id="UP000243180"/>
    </source>
</evidence>
<name>A0A1B4XG38_9GAMM</name>
<evidence type="ECO:0000256" key="1">
    <source>
        <dbReference type="SAM" id="Phobius"/>
    </source>
</evidence>
<dbReference type="EMBL" id="AP014879">
    <property type="protein sequence ID" value="BAV33763.1"/>
    <property type="molecule type" value="Genomic_DNA"/>
</dbReference>
<dbReference type="AlphaFoldDB" id="A0A1B4XG38"/>